<organism evidence="1 2">
    <name type="scientific">Hymenobacter endophyticus</name>
    <dbReference type="NCBI Taxonomy" id="3076335"/>
    <lineage>
        <taxon>Bacteria</taxon>
        <taxon>Pseudomonadati</taxon>
        <taxon>Bacteroidota</taxon>
        <taxon>Cytophagia</taxon>
        <taxon>Cytophagales</taxon>
        <taxon>Hymenobacteraceae</taxon>
        <taxon>Hymenobacter</taxon>
    </lineage>
</organism>
<comment type="caution">
    <text evidence="1">The sequence shown here is derived from an EMBL/GenBank/DDBJ whole genome shotgun (WGS) entry which is preliminary data.</text>
</comment>
<evidence type="ECO:0000313" key="2">
    <source>
        <dbReference type="Proteomes" id="UP001250698"/>
    </source>
</evidence>
<accession>A0ABU3TIT3</accession>
<dbReference type="RefSeq" id="WP_315998738.1">
    <property type="nucleotide sequence ID" value="NZ_JAWDJT010000008.1"/>
</dbReference>
<dbReference type="Proteomes" id="UP001250698">
    <property type="component" value="Unassembled WGS sequence"/>
</dbReference>
<gene>
    <name evidence="1" type="ORF">ROI90_12765</name>
</gene>
<sequence length="224" mass="25988">MNFNQIQRTDKWIDVWKAFLTIQPRKEIFEQNPVDHVSSHFDINGEWSPMRNFFFERLSAAEFHWFFVQGVDCMFNEFYVPAVSSLLNGIEASLRITVSQIQTPQNEFIELTPYKVLSNNLISDAKALGVPVEALAFPKENDFLNKLQTQKPNVISVEVVRHRNNICHGNILEFVNTELGRGNSFFTPVSLRNLCFDLLNICGLWAEKLGEFRRINKISHYDSK</sequence>
<protein>
    <recommendedName>
        <fullName evidence="3">MAE-28990/MAE-18760-like HEPN domain-containing protein</fullName>
    </recommendedName>
</protein>
<reference evidence="1 2" key="1">
    <citation type="submission" date="2023-10" db="EMBL/GenBank/DDBJ databases">
        <title>Hymenobacter endophyticus sp. nov., an isolate from the leaf tissues of wheat.</title>
        <authorList>
            <person name="Dai Y."/>
        </authorList>
    </citation>
    <scope>NUCLEOTIDE SEQUENCE [LARGE SCALE GENOMIC DNA]</scope>
    <source>
        <strain evidence="1 2">ZK17L-C2</strain>
    </source>
</reference>
<evidence type="ECO:0000313" key="1">
    <source>
        <dbReference type="EMBL" id="MDU0371272.1"/>
    </source>
</evidence>
<dbReference type="EMBL" id="JAWDJT010000008">
    <property type="protein sequence ID" value="MDU0371272.1"/>
    <property type="molecule type" value="Genomic_DNA"/>
</dbReference>
<name>A0ABU3TIT3_9BACT</name>
<proteinExistence type="predicted"/>
<keyword evidence="2" id="KW-1185">Reference proteome</keyword>
<evidence type="ECO:0008006" key="3">
    <source>
        <dbReference type="Google" id="ProtNLM"/>
    </source>
</evidence>